<feature type="compositionally biased region" description="Polar residues" evidence="2">
    <location>
        <begin position="755"/>
        <end position="765"/>
    </location>
</feature>
<keyword evidence="5" id="KW-0946">Virion</keyword>
<dbReference type="Gene3D" id="2.60.40.420">
    <property type="entry name" value="Cupredoxins - blue copper proteins"/>
    <property type="match status" value="3"/>
</dbReference>
<dbReference type="InterPro" id="IPR011706">
    <property type="entry name" value="Cu-oxidase_C"/>
</dbReference>
<dbReference type="eggNOG" id="COG2132">
    <property type="taxonomic scope" value="Bacteria"/>
</dbReference>
<sequence length="871" mass="93730">MGKCVKPSDPNSIPKFMDPLPKPSVAVPVQHDDYPDGSYYELEMKEGLHRYHQNFPETKIWGYDGLIPGPTIEARKDKTTYVKYLNNLPDEHFLPLDRTLHSSIDTADVRTVVHLHGAKVDWESDGHPEAWYTKNYEMTGPTFRRQVHAYTNHQPGATLWYHDHAMSLTRLNVYSGLAGFYLLRDALEDRLRLPSGKYEIPMMIQDRSFNDDGSLFYPDTPPFPVTVNPSITPGVLGDTIAVNGKLWPYLNVEPRKYRFRVLNASNRRGYSLSLSNGGTIHQIGTDGGLLEAPAELTSFDLLPAERTDIIIDFSTMQGQTITLLNNDPEFPLNEHTSVVMQFSVCLPLDGEDDSQIPETLYPEMALHTEHAHIVRNLPLTATTDEYGRPMLMLNDHMYHDPASERPSLDSIEIWNFINTTPIQHPIHLHLIQFKILERRPFDVDVFTETGEIVFTGPAEPPREYERGWKDVVRADIGMVTSIAMHWKDFTGNYIWHCHFLEHEDHDMMRPITIIENTHPVQLPHADEAPAEVPAPAEPPTDTVTPEDPQVTDETAEETVNEVIEGTDDTTATTDTEGNGDSDAGTVAEGTDDSNAGTPAEGADDSDAGTAVEGADDSGAGTTVEGADDSGAATTAEGTDDSDTGTTVEGADDSGAGTPAEGAVDSDAGTTVEGADDSGAGTPAEGAVDSDAGTTVEGTNDTDAGTTAEGTDDSGAGTTVEGTDDSDAGTTAEGTDDSGAGTTVEGTDVSDAGTAVGSTDWKSTMAIQGYEAIETQNATDRAETGMAPAEGTAPDGTDDTGAGTTVEGTDVSDAGTAVGSTDWKSTMAIQGYEAIETQNSPGRAGTGMAPTYKQKPCNCPKCRYARKKKKGK</sequence>
<evidence type="ECO:0000256" key="2">
    <source>
        <dbReference type="SAM" id="MobiDB-lite"/>
    </source>
</evidence>
<dbReference type="EMBL" id="AOFT01000002">
    <property type="protein sequence ID" value="EMR07574.1"/>
    <property type="molecule type" value="Genomic_DNA"/>
</dbReference>
<evidence type="ECO:0000313" key="5">
    <source>
        <dbReference type="EMBL" id="EMR07574.1"/>
    </source>
</evidence>
<dbReference type="InterPro" id="IPR011707">
    <property type="entry name" value="Cu-oxidase-like_N"/>
</dbReference>
<dbReference type="RefSeq" id="WP_008297285.1">
    <property type="nucleotide sequence ID" value="NZ_AOFT01000002.1"/>
</dbReference>
<dbReference type="Pfam" id="PF07731">
    <property type="entry name" value="Cu-oxidase_2"/>
    <property type="match status" value="1"/>
</dbReference>
<comment type="similarity">
    <text evidence="1">Belongs to the multicopper oxidase family.</text>
</comment>
<dbReference type="SMR" id="M7PAR1"/>
<dbReference type="CDD" id="cd13844">
    <property type="entry name" value="CuRO_1_BOD_CotA_like"/>
    <property type="match status" value="1"/>
</dbReference>
<feature type="compositionally biased region" description="Low complexity" evidence="2">
    <location>
        <begin position="530"/>
        <end position="548"/>
    </location>
</feature>
<organism evidence="5 6">
    <name type="scientific">Bhargavaea cecembensis DSE10</name>
    <dbReference type="NCBI Taxonomy" id="1235279"/>
    <lineage>
        <taxon>Bacteria</taxon>
        <taxon>Bacillati</taxon>
        <taxon>Bacillota</taxon>
        <taxon>Bacilli</taxon>
        <taxon>Bacillales</taxon>
        <taxon>Caryophanaceae</taxon>
        <taxon>Bhargavaea</taxon>
    </lineage>
</organism>
<dbReference type="PANTHER" id="PTHR48267">
    <property type="entry name" value="CUPREDOXIN SUPERFAMILY PROTEIN"/>
    <property type="match status" value="1"/>
</dbReference>
<dbReference type="SUPFAM" id="SSF49503">
    <property type="entry name" value="Cupredoxins"/>
    <property type="match status" value="3"/>
</dbReference>
<dbReference type="InterPro" id="IPR008972">
    <property type="entry name" value="Cupredoxin"/>
</dbReference>
<feature type="region of interest" description="Disordered" evidence="2">
    <location>
        <begin position="529"/>
        <end position="821"/>
    </location>
</feature>
<dbReference type="Proteomes" id="UP000011919">
    <property type="component" value="Unassembled WGS sequence"/>
</dbReference>
<feature type="domain" description="Plastocyanin-like" evidence="3">
    <location>
        <begin position="394"/>
        <end position="512"/>
    </location>
</feature>
<dbReference type="GO" id="GO:0016491">
    <property type="term" value="F:oxidoreductase activity"/>
    <property type="evidence" value="ECO:0007669"/>
    <property type="project" value="InterPro"/>
</dbReference>
<feature type="compositionally biased region" description="Acidic residues" evidence="2">
    <location>
        <begin position="549"/>
        <end position="567"/>
    </location>
</feature>
<feature type="region of interest" description="Disordered" evidence="2">
    <location>
        <begin position="833"/>
        <end position="854"/>
    </location>
</feature>
<dbReference type="CDD" id="cd13868">
    <property type="entry name" value="CuRO_2_CotA_like"/>
    <property type="match status" value="1"/>
</dbReference>
<protein>
    <submittedName>
        <fullName evidence="5">Spore coat protein A</fullName>
    </submittedName>
</protein>
<feature type="compositionally biased region" description="Low complexity" evidence="2">
    <location>
        <begin position="697"/>
        <end position="718"/>
    </location>
</feature>
<accession>M7PAR1</accession>
<evidence type="ECO:0000256" key="1">
    <source>
        <dbReference type="ARBA" id="ARBA00010609"/>
    </source>
</evidence>
<dbReference type="OrthoDB" id="9757546at2"/>
<evidence type="ECO:0000313" key="6">
    <source>
        <dbReference type="Proteomes" id="UP000011919"/>
    </source>
</evidence>
<dbReference type="AlphaFoldDB" id="M7PAR1"/>
<dbReference type="CDD" id="cd13891">
    <property type="entry name" value="CuRO_3_CotA_like"/>
    <property type="match status" value="1"/>
</dbReference>
<evidence type="ECO:0000259" key="3">
    <source>
        <dbReference type="Pfam" id="PF07731"/>
    </source>
</evidence>
<proteinExistence type="inferred from homology"/>
<comment type="caution">
    <text evidence="5">The sequence shown here is derived from an EMBL/GenBank/DDBJ whole genome shotgun (WGS) entry which is preliminary data.</text>
</comment>
<name>M7PAR1_9BACL</name>
<gene>
    <name evidence="5" type="primary">cotA</name>
    <name evidence="5" type="ORF">C772_00590</name>
</gene>
<dbReference type="PATRIC" id="fig|1235279.3.peg.605"/>
<evidence type="ECO:0000259" key="4">
    <source>
        <dbReference type="Pfam" id="PF07732"/>
    </source>
</evidence>
<dbReference type="Pfam" id="PF07732">
    <property type="entry name" value="Cu-oxidase_3"/>
    <property type="match status" value="1"/>
</dbReference>
<dbReference type="STRING" id="1235279.C772_00590"/>
<dbReference type="InterPro" id="IPR045087">
    <property type="entry name" value="Cu-oxidase_fam"/>
</dbReference>
<dbReference type="PANTHER" id="PTHR48267:SF1">
    <property type="entry name" value="BILIRUBIN OXIDASE"/>
    <property type="match status" value="1"/>
</dbReference>
<reference evidence="5 6" key="1">
    <citation type="journal article" date="2013" name="Genome Announc.">
        <title>Draft Genome Sequence of Bhargavaea cecembensis Strain DSE10T, Isolated from a Deep-Sea Sediment Sample Collected at a Depth of 5,904 m from the Chagos-Laccadive Ridge System in the Indian Ocean.</title>
        <authorList>
            <person name="Shivaji S."/>
            <person name="Ara S."/>
            <person name="Begum Z."/>
            <person name="Ruth M."/>
            <person name="Singh A."/>
            <person name="Kumar Pinnaka A."/>
        </authorList>
    </citation>
    <scope>NUCLEOTIDE SEQUENCE [LARGE SCALE GENOMIC DNA]</scope>
    <source>
        <strain evidence="5 6">DSE10</strain>
    </source>
</reference>
<keyword evidence="5" id="KW-0167">Capsid protein</keyword>
<feature type="compositionally biased region" description="Low complexity" evidence="2">
    <location>
        <begin position="789"/>
        <end position="810"/>
    </location>
</feature>
<keyword evidence="6" id="KW-1185">Reference proteome</keyword>
<dbReference type="GO" id="GO:0005507">
    <property type="term" value="F:copper ion binding"/>
    <property type="evidence" value="ECO:0007669"/>
    <property type="project" value="InterPro"/>
</dbReference>
<feature type="domain" description="Plastocyanin-like" evidence="4">
    <location>
        <begin position="56"/>
        <end position="185"/>
    </location>
</feature>